<proteinExistence type="predicted"/>
<keyword evidence="2" id="KW-0472">Membrane</keyword>
<evidence type="ECO:0000313" key="4">
    <source>
        <dbReference type="Proteomes" id="UP000527616"/>
    </source>
</evidence>
<evidence type="ECO:0000256" key="2">
    <source>
        <dbReference type="SAM" id="Phobius"/>
    </source>
</evidence>
<feature type="compositionally biased region" description="Basic and acidic residues" evidence="1">
    <location>
        <begin position="62"/>
        <end position="81"/>
    </location>
</feature>
<gene>
    <name evidence="3" type="ORF">GGQ54_002581</name>
</gene>
<dbReference type="Pfam" id="PF11241">
    <property type="entry name" value="DUF3043"/>
    <property type="match status" value="1"/>
</dbReference>
<feature type="compositionally biased region" description="Basic and acidic residues" evidence="1">
    <location>
        <begin position="89"/>
        <end position="111"/>
    </location>
</feature>
<organism evidence="3 4">
    <name type="scientific">Naumannella cuiyingiana</name>
    <dbReference type="NCBI Taxonomy" id="1347891"/>
    <lineage>
        <taxon>Bacteria</taxon>
        <taxon>Bacillati</taxon>
        <taxon>Actinomycetota</taxon>
        <taxon>Actinomycetes</taxon>
        <taxon>Propionibacteriales</taxon>
        <taxon>Propionibacteriaceae</taxon>
        <taxon>Naumannella</taxon>
    </lineage>
</organism>
<protein>
    <recommendedName>
        <fullName evidence="5">DUF3043 domain-containing protein</fullName>
    </recommendedName>
</protein>
<evidence type="ECO:0000256" key="1">
    <source>
        <dbReference type="SAM" id="MobiDB-lite"/>
    </source>
</evidence>
<dbReference type="AlphaFoldDB" id="A0A7Z0ILX4"/>
<reference evidence="3 4" key="1">
    <citation type="submission" date="2020-07" db="EMBL/GenBank/DDBJ databases">
        <title>Sequencing the genomes of 1000 actinobacteria strains.</title>
        <authorList>
            <person name="Klenk H.-P."/>
        </authorList>
    </citation>
    <scope>NUCLEOTIDE SEQUENCE [LARGE SCALE GENOMIC DNA]</scope>
    <source>
        <strain evidence="3 4">DSM 103164</strain>
    </source>
</reference>
<accession>A0A7Z0ILX4</accession>
<feature type="transmembrane region" description="Helical" evidence="2">
    <location>
        <begin position="131"/>
        <end position="152"/>
    </location>
</feature>
<dbReference type="Proteomes" id="UP000527616">
    <property type="component" value="Unassembled WGS sequence"/>
</dbReference>
<feature type="transmembrane region" description="Helical" evidence="2">
    <location>
        <begin position="158"/>
        <end position="178"/>
    </location>
</feature>
<keyword evidence="2" id="KW-0812">Transmembrane</keyword>
<dbReference type="InterPro" id="IPR021403">
    <property type="entry name" value="DUF3043"/>
</dbReference>
<feature type="compositionally biased region" description="Basic and acidic residues" evidence="1">
    <location>
        <begin position="11"/>
        <end position="20"/>
    </location>
</feature>
<keyword evidence="2" id="KW-1133">Transmembrane helix</keyword>
<keyword evidence="4" id="KW-1185">Reference proteome</keyword>
<name>A0A7Z0ILX4_9ACTN</name>
<evidence type="ECO:0008006" key="5">
    <source>
        <dbReference type="Google" id="ProtNLM"/>
    </source>
</evidence>
<dbReference type="EMBL" id="JACBZS010000001">
    <property type="protein sequence ID" value="NYI72021.1"/>
    <property type="molecule type" value="Genomic_DNA"/>
</dbReference>
<comment type="caution">
    <text evidence="3">The sequence shown here is derived from an EMBL/GenBank/DDBJ whole genome shotgun (WGS) entry which is preliminary data.</text>
</comment>
<feature type="region of interest" description="Disordered" evidence="1">
    <location>
        <begin position="1"/>
        <end position="111"/>
    </location>
</feature>
<dbReference type="RefSeq" id="WP_179445770.1">
    <property type="nucleotide sequence ID" value="NZ_JACBZS010000001.1"/>
</dbReference>
<sequence>MPLFRPYQPSDRSEEAESGKVRRAVRRERAAQVTEPAPEPESTDSTEDLGVGSDGAGGPVGRTREKNRPTRTRKEAEAERRAKARPNLSKKEARRLATSQRREARMAAMAERDNTPEKQLLRDFFDARWNLLEFLLPALLLMLAGTVLASAIPAISTISLVVTYAFLGLALLDFFLAWRRFRALLDLRLPKSSPKGLLFYAVNRAMQIRRLRMPPPQVKRGEKI</sequence>
<evidence type="ECO:0000313" key="3">
    <source>
        <dbReference type="EMBL" id="NYI72021.1"/>
    </source>
</evidence>